<dbReference type="InterPro" id="IPR047272">
    <property type="entry name" value="S49_SppA_C"/>
</dbReference>
<dbReference type="NCBIfam" id="TIGR00706">
    <property type="entry name" value="SppA_dom"/>
    <property type="match status" value="1"/>
</dbReference>
<dbReference type="PANTHER" id="PTHR42987:SF7">
    <property type="entry name" value="SIGNAL PEPTIDE PEPTIDASE SPPA-RELATED"/>
    <property type="match status" value="1"/>
</dbReference>
<comment type="similarity">
    <text evidence="1">Belongs to the peptidase S49 family.</text>
</comment>
<keyword evidence="2" id="KW-0645">Protease</keyword>
<evidence type="ECO:0000256" key="1">
    <source>
        <dbReference type="ARBA" id="ARBA00008683"/>
    </source>
</evidence>
<comment type="caution">
    <text evidence="6">The sequence shown here is derived from an EMBL/GenBank/DDBJ whole genome shotgun (WGS) entry which is preliminary data.</text>
</comment>
<keyword evidence="4" id="KW-0720">Serine protease</keyword>
<dbReference type="AlphaFoldDB" id="A0A838CPV3"/>
<dbReference type="Gene3D" id="3.90.226.10">
    <property type="entry name" value="2-enoyl-CoA Hydratase, Chain A, domain 1"/>
    <property type="match status" value="2"/>
</dbReference>
<dbReference type="Proteomes" id="UP000571017">
    <property type="component" value="Unassembled WGS sequence"/>
</dbReference>
<keyword evidence="3" id="KW-0378">Hydrolase</keyword>
<gene>
    <name evidence="6" type="primary">sppA</name>
    <name evidence="6" type="ORF">H0266_02625</name>
</gene>
<proteinExistence type="inferred from homology"/>
<reference evidence="6 7" key="1">
    <citation type="journal article" date="2004" name="Extremophiles">
        <title>Halobacillus locisalis sp. nov., a halophilic bacterium isolated from a marine solar saltern of the Yellow Sea in Korea.</title>
        <authorList>
            <person name="Yoon J.H."/>
            <person name="Kang K.H."/>
            <person name="Oh T.K."/>
            <person name="Park Y.H."/>
        </authorList>
    </citation>
    <scope>NUCLEOTIDE SEQUENCE [LARGE SCALE GENOMIC DNA]</scope>
    <source>
        <strain evidence="6 7">KCTC 3788</strain>
    </source>
</reference>
<dbReference type="GO" id="GO:0004176">
    <property type="term" value="F:ATP-dependent peptidase activity"/>
    <property type="evidence" value="ECO:0007669"/>
    <property type="project" value="InterPro"/>
</dbReference>
<dbReference type="InterPro" id="IPR029045">
    <property type="entry name" value="ClpP/crotonase-like_dom_sf"/>
</dbReference>
<dbReference type="InterPro" id="IPR002142">
    <property type="entry name" value="Peptidase_S49"/>
</dbReference>
<evidence type="ECO:0000256" key="2">
    <source>
        <dbReference type="ARBA" id="ARBA00022670"/>
    </source>
</evidence>
<evidence type="ECO:0000256" key="3">
    <source>
        <dbReference type="ARBA" id="ARBA00022801"/>
    </source>
</evidence>
<sequence length="331" mass="36443">MTKRIVASLIAIAVLVLGIVFNFVGSFIGDQMNNSTQMMTANDNPDERIMENGSNTNRIARINIEGAIMSSPNSGSNPFNSGGYQHEQMIKKLEAIKEDNSVKAVLLYVNSPGGGVYESAQIHDQLKEIKEAGKTIYVSMGGTAASGGYYVSAPADRIFASKETFTGSLGVIIQSMNYQELANEYGVKWNTFTSGEFKDILSPTKPMSDAERDIVQELVDESYQQFVDVIAEGRDMSESRVRELADGRIYSGSQALENGLIDEIGFKDDALMALKEEVGGNPEVFEYRNSVGDLFANLPFAKSFLPNSDIRFIEELISQRQGPTLMYMYSE</sequence>
<evidence type="ECO:0000313" key="7">
    <source>
        <dbReference type="Proteomes" id="UP000571017"/>
    </source>
</evidence>
<protein>
    <submittedName>
        <fullName evidence="6">Signal peptide peptidase SppA</fullName>
    </submittedName>
</protein>
<dbReference type="GO" id="GO:0006508">
    <property type="term" value="P:proteolysis"/>
    <property type="evidence" value="ECO:0007669"/>
    <property type="project" value="UniProtKB-KW"/>
</dbReference>
<dbReference type="Pfam" id="PF01343">
    <property type="entry name" value="Peptidase_S49"/>
    <property type="match status" value="1"/>
</dbReference>
<dbReference type="PRINTS" id="PR00127">
    <property type="entry name" value="CLPPROTEASEP"/>
</dbReference>
<dbReference type="EMBL" id="JACEFG010000001">
    <property type="protein sequence ID" value="MBA2173785.1"/>
    <property type="molecule type" value="Genomic_DNA"/>
</dbReference>
<evidence type="ECO:0000256" key="4">
    <source>
        <dbReference type="ARBA" id="ARBA00022825"/>
    </source>
</evidence>
<evidence type="ECO:0000259" key="5">
    <source>
        <dbReference type="Pfam" id="PF01343"/>
    </source>
</evidence>
<accession>A0A838CPV3</accession>
<dbReference type="PANTHER" id="PTHR42987">
    <property type="entry name" value="PEPTIDASE S49"/>
    <property type="match status" value="1"/>
</dbReference>
<name>A0A838CPV3_9BACI</name>
<organism evidence="6 7">
    <name type="scientific">Halobacillus locisalis</name>
    <dbReference type="NCBI Taxonomy" id="220753"/>
    <lineage>
        <taxon>Bacteria</taxon>
        <taxon>Bacillati</taxon>
        <taxon>Bacillota</taxon>
        <taxon>Bacilli</taxon>
        <taxon>Bacillales</taxon>
        <taxon>Bacillaceae</taxon>
        <taxon>Halobacillus</taxon>
    </lineage>
</organism>
<dbReference type="GO" id="GO:0004252">
    <property type="term" value="F:serine-type endopeptidase activity"/>
    <property type="evidence" value="ECO:0007669"/>
    <property type="project" value="InterPro"/>
</dbReference>
<keyword evidence="7" id="KW-1185">Reference proteome</keyword>
<dbReference type="RefSeq" id="WP_181470821.1">
    <property type="nucleotide sequence ID" value="NZ_JACEFG010000001.1"/>
</dbReference>
<feature type="domain" description="Peptidase S49" evidence="5">
    <location>
        <begin position="129"/>
        <end position="278"/>
    </location>
</feature>
<dbReference type="CDD" id="cd07023">
    <property type="entry name" value="S49_Sppa_N_C"/>
    <property type="match status" value="1"/>
</dbReference>
<dbReference type="InterPro" id="IPR004635">
    <property type="entry name" value="Pept_S49_SppA"/>
</dbReference>
<dbReference type="SUPFAM" id="SSF52096">
    <property type="entry name" value="ClpP/crotonase"/>
    <property type="match status" value="1"/>
</dbReference>
<evidence type="ECO:0000313" key="6">
    <source>
        <dbReference type="EMBL" id="MBA2173785.1"/>
    </source>
</evidence>
<dbReference type="InterPro" id="IPR001907">
    <property type="entry name" value="ClpP"/>
</dbReference>